<feature type="transmembrane region" description="Helical" evidence="10">
    <location>
        <begin position="201"/>
        <end position="217"/>
    </location>
</feature>
<accession>A0A2I0A631</accession>
<feature type="transmembrane region" description="Helical" evidence="10">
    <location>
        <begin position="464"/>
        <end position="484"/>
    </location>
</feature>
<dbReference type="InterPro" id="IPR053952">
    <property type="entry name" value="K_trans_C"/>
</dbReference>
<sequence>MPVIDQEKGEASGSRAGDKIQLKNYYRHLLLLAYQSFGVVYGDLATSPLYVYRSTFSGRLHYYQDEGTIFGAFSLVFWTFTLIPLLKYVFIVLSADDNGEGGTFALYSLLCRHAKFSLLPNQQAADEELSTYYKPGYTSSIASSPLKRFLEKHKRLRTALLLVVLFGASMVIGDGVLTPAISVLSSVSGLKVRAKGLNDGEVVFISCVLLIGLFALQHRGTQKVAFMFAPIVIIWLFCIGAIGLYNVIHWNPNIYKALSPFYIIKFFKETGKDGWLSLGGILLCITEPVFWPVFLVATLAAVVASQAVISATFSIVKQCHALGCFPRVKFVHTSRWIYGQIYIPEINWILMVLCLAVTIGFRDTTFIGNAYGFACVAVMFVTTCLMALIIIFVWQKNVIFAVVFLLLFSFIEATYLSSSIMKVPQGGWTPLVLAFVFMFIMYVWHYGTRRKYLFDLQNKVSMKWILTLGPSLGIVRVPGIGLIYTELATGVPSIFSHFVTNLPAFHQVLVFVCVKSVPVPYVSPDERYLIGRIGPRAYRMYRCIVRYGYKDVQKDDYDFENYLVMSIAEFIQMEAEESNSSNCDASPEGRMAVIRTSQRRAGLMIRNVDNETASISSNARSSKSETLQTLQSLYEQESPNVTRRRHVRFELSPQSPRVDPEVKEELAELLEAKEAGVAYVMGHSYIKARKNSSFLKKFVIDVGYSFLRKNCRGPSVALNIPHISLIEVGMIYYV</sequence>
<evidence type="ECO:0000313" key="14">
    <source>
        <dbReference type="Proteomes" id="UP000236161"/>
    </source>
</evidence>
<proteinExistence type="inferred from homology"/>
<evidence type="ECO:0000256" key="1">
    <source>
        <dbReference type="ARBA" id="ARBA00004141"/>
    </source>
</evidence>
<dbReference type="Pfam" id="PF02705">
    <property type="entry name" value="K_trans"/>
    <property type="match status" value="1"/>
</dbReference>
<dbReference type="Pfam" id="PF22776">
    <property type="entry name" value="K_trans_C"/>
    <property type="match status" value="1"/>
</dbReference>
<keyword evidence="14" id="KW-1185">Reference proteome</keyword>
<comment type="similarity">
    <text evidence="2">Belongs to the HAK/KUP transporter (TC 2.A.72.3) family.</text>
</comment>
<evidence type="ECO:0000256" key="10">
    <source>
        <dbReference type="SAM" id="Phobius"/>
    </source>
</evidence>
<evidence type="ECO:0000259" key="11">
    <source>
        <dbReference type="Pfam" id="PF02705"/>
    </source>
</evidence>
<feature type="transmembrane region" description="Helical" evidence="10">
    <location>
        <begin position="69"/>
        <end position="90"/>
    </location>
</feature>
<dbReference type="InterPro" id="IPR003855">
    <property type="entry name" value="K+_transporter"/>
</dbReference>
<evidence type="ECO:0000313" key="13">
    <source>
        <dbReference type="EMBL" id="PKA50999.1"/>
    </source>
</evidence>
<feature type="domain" description="K+ potassium transporter C-terminal" evidence="12">
    <location>
        <begin position="478"/>
        <end position="732"/>
    </location>
</feature>
<keyword evidence="7 10" id="KW-1133">Transmembrane helix</keyword>
<dbReference type="PANTHER" id="PTHR30540:SF108">
    <property type="entry name" value="POTASSIUM TRANSPORTER 3"/>
    <property type="match status" value="1"/>
</dbReference>
<name>A0A2I0A631_9ASPA</name>
<feature type="domain" description="K+ potassium transporter integral membrane" evidence="11">
    <location>
        <begin position="32"/>
        <end position="286"/>
    </location>
</feature>
<keyword evidence="8" id="KW-0406">Ion transport</keyword>
<gene>
    <name evidence="13" type="primary">HAK7</name>
    <name evidence="13" type="ORF">AXF42_Ash007655</name>
</gene>
<keyword evidence="6" id="KW-0630">Potassium</keyword>
<comment type="subcellular location">
    <subcellularLocation>
        <location evidence="1">Membrane</location>
        <topology evidence="1">Multi-pass membrane protein</topology>
    </subcellularLocation>
</comment>
<dbReference type="GO" id="GO:0015079">
    <property type="term" value="F:potassium ion transmembrane transporter activity"/>
    <property type="evidence" value="ECO:0007669"/>
    <property type="project" value="InterPro"/>
</dbReference>
<reference evidence="13 14" key="1">
    <citation type="journal article" date="2017" name="Nature">
        <title>The Apostasia genome and the evolution of orchids.</title>
        <authorList>
            <person name="Zhang G.Q."/>
            <person name="Liu K.W."/>
            <person name="Li Z."/>
            <person name="Lohaus R."/>
            <person name="Hsiao Y.Y."/>
            <person name="Niu S.C."/>
            <person name="Wang J.Y."/>
            <person name="Lin Y.C."/>
            <person name="Xu Q."/>
            <person name="Chen L.J."/>
            <person name="Yoshida K."/>
            <person name="Fujiwara S."/>
            <person name="Wang Z.W."/>
            <person name="Zhang Y.Q."/>
            <person name="Mitsuda N."/>
            <person name="Wang M."/>
            <person name="Liu G.H."/>
            <person name="Pecoraro L."/>
            <person name="Huang H.X."/>
            <person name="Xiao X.J."/>
            <person name="Lin M."/>
            <person name="Wu X.Y."/>
            <person name="Wu W.L."/>
            <person name="Chen Y.Y."/>
            <person name="Chang S.B."/>
            <person name="Sakamoto S."/>
            <person name="Ohme-Takagi M."/>
            <person name="Yagi M."/>
            <person name="Zeng S.J."/>
            <person name="Shen C.Y."/>
            <person name="Yeh C.M."/>
            <person name="Luo Y.B."/>
            <person name="Tsai W.C."/>
            <person name="Van de Peer Y."/>
            <person name="Liu Z.J."/>
        </authorList>
    </citation>
    <scope>NUCLEOTIDE SEQUENCE [LARGE SCALE GENOMIC DNA]</scope>
    <source>
        <strain evidence="14">cv. Shenzhen</strain>
        <tissue evidence="13">Stem</tissue>
    </source>
</reference>
<evidence type="ECO:0000256" key="7">
    <source>
        <dbReference type="ARBA" id="ARBA00022989"/>
    </source>
</evidence>
<feature type="transmembrane region" description="Helical" evidence="10">
    <location>
        <begin position="428"/>
        <end position="444"/>
    </location>
</feature>
<evidence type="ECO:0000256" key="5">
    <source>
        <dbReference type="ARBA" id="ARBA00022692"/>
    </source>
</evidence>
<dbReference type="InterPro" id="IPR053951">
    <property type="entry name" value="K_trans_N"/>
</dbReference>
<feature type="transmembrane region" description="Helical" evidence="10">
    <location>
        <begin position="29"/>
        <end position="49"/>
    </location>
</feature>
<dbReference type="GO" id="GO:0016020">
    <property type="term" value="C:membrane"/>
    <property type="evidence" value="ECO:0007669"/>
    <property type="project" value="UniProtKB-SubCell"/>
</dbReference>
<keyword evidence="3" id="KW-0813">Transport</keyword>
<evidence type="ECO:0000256" key="4">
    <source>
        <dbReference type="ARBA" id="ARBA00022538"/>
    </source>
</evidence>
<feature type="transmembrane region" description="Helical" evidence="10">
    <location>
        <begin position="398"/>
        <end position="416"/>
    </location>
</feature>
<evidence type="ECO:0000256" key="3">
    <source>
        <dbReference type="ARBA" id="ARBA00022448"/>
    </source>
</evidence>
<keyword evidence="9 10" id="KW-0472">Membrane</keyword>
<evidence type="ECO:0000256" key="6">
    <source>
        <dbReference type="ARBA" id="ARBA00022958"/>
    </source>
</evidence>
<dbReference type="EMBL" id="KZ452015">
    <property type="protein sequence ID" value="PKA50999.1"/>
    <property type="molecule type" value="Genomic_DNA"/>
</dbReference>
<keyword evidence="4" id="KW-0633">Potassium transport</keyword>
<dbReference type="STRING" id="1088818.A0A2I0A631"/>
<feature type="transmembrane region" description="Helical" evidence="10">
    <location>
        <begin position="158"/>
        <end position="181"/>
    </location>
</feature>
<evidence type="ECO:0000256" key="2">
    <source>
        <dbReference type="ARBA" id="ARBA00008440"/>
    </source>
</evidence>
<dbReference type="Proteomes" id="UP000236161">
    <property type="component" value="Unassembled WGS sequence"/>
</dbReference>
<feature type="transmembrane region" description="Helical" evidence="10">
    <location>
        <begin position="371"/>
        <end position="391"/>
    </location>
</feature>
<protein>
    <submittedName>
        <fullName evidence="13">Potassium transporter 7</fullName>
    </submittedName>
</protein>
<evidence type="ECO:0000259" key="12">
    <source>
        <dbReference type="Pfam" id="PF22776"/>
    </source>
</evidence>
<feature type="transmembrane region" description="Helical" evidence="10">
    <location>
        <begin position="337"/>
        <end position="359"/>
    </location>
</feature>
<feature type="transmembrane region" description="Helical" evidence="10">
    <location>
        <begin position="289"/>
        <end position="316"/>
    </location>
</feature>
<feature type="transmembrane region" description="Helical" evidence="10">
    <location>
        <begin position="224"/>
        <end position="248"/>
    </location>
</feature>
<keyword evidence="5 10" id="KW-0812">Transmembrane</keyword>
<evidence type="ECO:0000256" key="9">
    <source>
        <dbReference type="ARBA" id="ARBA00023136"/>
    </source>
</evidence>
<dbReference type="OrthoDB" id="504708at2759"/>
<dbReference type="AlphaFoldDB" id="A0A2I0A631"/>
<dbReference type="PANTHER" id="PTHR30540">
    <property type="entry name" value="OSMOTIC STRESS POTASSIUM TRANSPORTER"/>
    <property type="match status" value="1"/>
</dbReference>
<organism evidence="13 14">
    <name type="scientific">Apostasia shenzhenica</name>
    <dbReference type="NCBI Taxonomy" id="1088818"/>
    <lineage>
        <taxon>Eukaryota</taxon>
        <taxon>Viridiplantae</taxon>
        <taxon>Streptophyta</taxon>
        <taxon>Embryophyta</taxon>
        <taxon>Tracheophyta</taxon>
        <taxon>Spermatophyta</taxon>
        <taxon>Magnoliopsida</taxon>
        <taxon>Liliopsida</taxon>
        <taxon>Asparagales</taxon>
        <taxon>Orchidaceae</taxon>
        <taxon>Apostasioideae</taxon>
        <taxon>Apostasia</taxon>
    </lineage>
</organism>
<evidence type="ECO:0000256" key="8">
    <source>
        <dbReference type="ARBA" id="ARBA00023065"/>
    </source>
</evidence>